<evidence type="ECO:0000313" key="1">
    <source>
        <dbReference type="EMBL" id="MBT0993631.1"/>
    </source>
</evidence>
<comment type="caution">
    <text evidence="1">The sequence shown here is derived from an EMBL/GenBank/DDBJ whole genome shotgun (WGS) entry which is preliminary data.</text>
</comment>
<dbReference type="Proteomes" id="UP000722125">
    <property type="component" value="Unassembled WGS sequence"/>
</dbReference>
<protein>
    <recommendedName>
        <fullName evidence="3">DUF559 domain-containing protein</fullName>
    </recommendedName>
</protein>
<evidence type="ECO:0000313" key="2">
    <source>
        <dbReference type="Proteomes" id="UP000722125"/>
    </source>
</evidence>
<reference evidence="1 2" key="1">
    <citation type="submission" date="2021-05" db="EMBL/GenBank/DDBJ databases">
        <title>Description of Cellulomonas sp. DKR-3 sp. nov.</title>
        <authorList>
            <person name="Dahal R.H."/>
            <person name="Chaudhary D.K."/>
        </authorList>
    </citation>
    <scope>NUCLEOTIDE SEQUENCE [LARGE SCALE GENOMIC DNA]</scope>
    <source>
        <strain evidence="1 2">DKR-3</strain>
    </source>
</reference>
<dbReference type="RefSeq" id="WP_214347524.1">
    <property type="nucleotide sequence ID" value="NZ_JAHBOH010000001.1"/>
</dbReference>
<accession>A0ABS5TWW8</accession>
<name>A0ABS5TWW8_9CELL</name>
<keyword evidence="2" id="KW-1185">Reference proteome</keyword>
<organism evidence="1 2">
    <name type="scientific">Cellulomonas fulva</name>
    <dbReference type="NCBI Taxonomy" id="2835530"/>
    <lineage>
        <taxon>Bacteria</taxon>
        <taxon>Bacillati</taxon>
        <taxon>Actinomycetota</taxon>
        <taxon>Actinomycetes</taxon>
        <taxon>Micrococcales</taxon>
        <taxon>Cellulomonadaceae</taxon>
        <taxon>Cellulomonas</taxon>
    </lineage>
</organism>
<evidence type="ECO:0008006" key="3">
    <source>
        <dbReference type="Google" id="ProtNLM"/>
    </source>
</evidence>
<dbReference type="EMBL" id="JAHBOH010000001">
    <property type="protein sequence ID" value="MBT0993631.1"/>
    <property type="molecule type" value="Genomic_DNA"/>
</dbReference>
<sequence length="317" mass="34286">MRTVVLPDSLLALAAQQVGLVSGRQCDEHGVGRDSRTRLVASGRWRRVTSGVLDVRPPGAPTLSPDDRRLRAALAGLLALGPAAIAVGTSALVLHGVHGLPVHLQPEAAVPGGVHRRSRDGIRLRQYASVQPQVVAGHRSASLVDALVEALPELPRRHGLAVMDDVLHRGALASDAVPEIERRMRGRRGVARVRTWWGHIDGRAESPFESFARLECLDDGLVPDELQLEMVLGDGRGLVRGDMAWRLPGGRWLLVELDGDEFHSGPAAVLADRDRQNRIALSGRADLLRFAYPDLGTGRIPRTVCSALPPTTRSLRL</sequence>
<gene>
    <name evidence="1" type="ORF">KIN34_04940</name>
</gene>
<proteinExistence type="predicted"/>